<comment type="caution">
    <text evidence="5">The sequence shown here is derived from an EMBL/GenBank/DDBJ whole genome shotgun (WGS) entry which is preliminary data.</text>
</comment>
<accession>A0ABW8LSM2</accession>
<protein>
    <submittedName>
        <fullName evidence="5">Imidazolonepropionase-like domain-containing protein</fullName>
    </submittedName>
</protein>
<dbReference type="EMBL" id="JBJDQH010000010">
    <property type="protein sequence ID" value="MFK4268913.1"/>
    <property type="molecule type" value="Genomic_DNA"/>
</dbReference>
<proteinExistence type="predicted"/>
<dbReference type="InterPro" id="IPR011059">
    <property type="entry name" value="Metal-dep_hydrolase_composite"/>
</dbReference>
<dbReference type="SUPFAM" id="SSF51338">
    <property type="entry name" value="Composite domain of metallo-dependent hydrolases"/>
    <property type="match status" value="1"/>
</dbReference>
<evidence type="ECO:0000256" key="2">
    <source>
        <dbReference type="ARBA" id="ARBA00022801"/>
    </source>
</evidence>
<keyword evidence="6" id="KW-1185">Reference proteome</keyword>
<dbReference type="Gene3D" id="2.30.40.10">
    <property type="entry name" value="Urease, subunit C, domain 1"/>
    <property type="match status" value="1"/>
</dbReference>
<evidence type="ECO:0000313" key="5">
    <source>
        <dbReference type="EMBL" id="MFK4268913.1"/>
    </source>
</evidence>
<sequence>MLTLHAAPLVRLTPDDAAPLRDAAVAIDGDRIAAIGPLDELLQEYPRARVRHWPGTLGPGLVHDAPVPDAPSPRERIHALLRLGATAVVAARVTDPELLAAARRGGVAVLDRPRPSALVNTGRADLAAFDADGACVATVLAGRLVHRRR</sequence>
<dbReference type="InterPro" id="IPR054418">
    <property type="entry name" value="MQNX/HUTI_composite_N"/>
</dbReference>
<organism evidence="5 6">
    <name type="scientific">Streptomyces milbemycinicus</name>
    <dbReference type="NCBI Taxonomy" id="476552"/>
    <lineage>
        <taxon>Bacteria</taxon>
        <taxon>Bacillati</taxon>
        <taxon>Actinomycetota</taxon>
        <taxon>Actinomycetes</taxon>
        <taxon>Kitasatosporales</taxon>
        <taxon>Streptomycetaceae</taxon>
        <taxon>Streptomyces</taxon>
    </lineage>
</organism>
<dbReference type="Proteomes" id="UP001620295">
    <property type="component" value="Unassembled WGS sequence"/>
</dbReference>
<feature type="domain" description="Aminodeoxyfutalosine deaminase/Imidazolonepropionase-like composite" evidence="4">
    <location>
        <begin position="23"/>
        <end position="48"/>
    </location>
</feature>
<reference evidence="5 6" key="1">
    <citation type="submission" date="2024-11" db="EMBL/GenBank/DDBJ databases">
        <title>The Natural Products Discovery Center: Release of the First 8490 Sequenced Strains for Exploring Actinobacteria Biosynthetic Diversity.</title>
        <authorList>
            <person name="Kalkreuter E."/>
            <person name="Kautsar S.A."/>
            <person name="Yang D."/>
            <person name="Bader C.D."/>
            <person name="Teijaro C.N."/>
            <person name="Fluegel L."/>
            <person name="Davis C.M."/>
            <person name="Simpson J.R."/>
            <person name="Lauterbach L."/>
            <person name="Steele A.D."/>
            <person name="Gui C."/>
            <person name="Meng S."/>
            <person name="Li G."/>
            <person name="Viehrig K."/>
            <person name="Ye F."/>
            <person name="Su P."/>
            <person name="Kiefer A.F."/>
            <person name="Nichols A."/>
            <person name="Cepeda A.J."/>
            <person name="Yan W."/>
            <person name="Fan B."/>
            <person name="Jiang Y."/>
            <person name="Adhikari A."/>
            <person name="Zheng C.-J."/>
            <person name="Schuster L."/>
            <person name="Cowan T.M."/>
            <person name="Smanski M.J."/>
            <person name="Chevrette M.G."/>
            <person name="De Carvalho L.P.S."/>
            <person name="Shen B."/>
        </authorList>
    </citation>
    <scope>NUCLEOTIDE SEQUENCE [LARGE SCALE GENOMIC DNA]</scope>
    <source>
        <strain evidence="5 6">NPDC020863</strain>
    </source>
</reference>
<evidence type="ECO:0000259" key="4">
    <source>
        <dbReference type="Pfam" id="PF22039"/>
    </source>
</evidence>
<keyword evidence="2" id="KW-0378">Hydrolase</keyword>
<evidence type="ECO:0000313" key="6">
    <source>
        <dbReference type="Proteomes" id="UP001620295"/>
    </source>
</evidence>
<dbReference type="RefSeq" id="WP_358704249.1">
    <property type="nucleotide sequence ID" value="NZ_JBFACG010000017.1"/>
</dbReference>
<evidence type="ECO:0000256" key="3">
    <source>
        <dbReference type="ARBA" id="ARBA00022833"/>
    </source>
</evidence>
<dbReference type="Pfam" id="PF22039">
    <property type="entry name" value="HUTI_composite_bact"/>
    <property type="match status" value="1"/>
</dbReference>
<gene>
    <name evidence="5" type="ORF">ACI2L5_28820</name>
</gene>
<evidence type="ECO:0000256" key="1">
    <source>
        <dbReference type="ARBA" id="ARBA00022723"/>
    </source>
</evidence>
<keyword evidence="3" id="KW-0862">Zinc</keyword>
<keyword evidence="1" id="KW-0479">Metal-binding</keyword>
<name>A0ABW8LSM2_9ACTN</name>